<evidence type="ECO:0000313" key="3">
    <source>
        <dbReference type="EMBL" id="VTZ75042.1"/>
    </source>
</evidence>
<evidence type="ECO:0000256" key="2">
    <source>
        <dbReference type="SAM" id="SignalP"/>
    </source>
</evidence>
<dbReference type="EMBL" id="LM993660">
    <property type="protein sequence ID" value="VTZ75042.1"/>
    <property type="molecule type" value="Genomic_DNA"/>
</dbReference>
<dbReference type="VEuPathDB" id="PlasmoDB:PY06355"/>
<protein>
    <submittedName>
        <fullName evidence="3">Fam-a protein</fullName>
    </submittedName>
</protein>
<dbReference type="Proteomes" id="UP000072874">
    <property type="component" value="Chromosome 6"/>
</dbReference>
<feature type="signal peptide" evidence="2">
    <location>
        <begin position="1"/>
        <end position="21"/>
    </location>
</feature>
<evidence type="ECO:0000313" key="4">
    <source>
        <dbReference type="Proteomes" id="UP000072874"/>
    </source>
</evidence>
<dbReference type="VEuPathDB" id="PlasmoDB:Py17XNL_000600541"/>
<dbReference type="VEuPathDB" id="PlasmoDB:PYYM_0015200"/>
<dbReference type="NCBIfam" id="TIGR01599">
    <property type="entry name" value="PYST-A"/>
    <property type="match status" value="1"/>
</dbReference>
<keyword evidence="2" id="KW-0732">Signal</keyword>
<name>A0A4V0KH35_PLAYE</name>
<dbReference type="InterPro" id="IPR006486">
    <property type="entry name" value="PYST_A"/>
</dbReference>
<dbReference type="RefSeq" id="XP_034493409.1">
    <property type="nucleotide sequence ID" value="XM_034637435.1"/>
</dbReference>
<proteinExistence type="predicted"/>
<feature type="region of interest" description="Disordered" evidence="1">
    <location>
        <begin position="30"/>
        <end position="52"/>
    </location>
</feature>
<dbReference type="KEGG" id="pyo:PY17X_0600091"/>
<feature type="chain" id="PRO_5020680425" evidence="2">
    <location>
        <begin position="22"/>
        <end position="275"/>
    </location>
</feature>
<dbReference type="VEuPathDB" id="PlasmoDB:PY17X_0600091"/>
<accession>A0A4V0KH35</accession>
<reference evidence="3 4" key="1">
    <citation type="journal article" date="2014" name="BMC Biol.">
        <title>A comprehensive evaluation of rodent malaria parasite genomes and gene expression.</title>
        <authorList>
            <person name="Otto T.D."/>
            <person name="Bohme U."/>
            <person name="Jackson A.P."/>
            <person name="Hunt M."/>
            <person name="Franke-Fayard B."/>
            <person name="Hoeijmakers W.A."/>
            <person name="Religa A.A."/>
            <person name="Robertson L."/>
            <person name="Sanders M."/>
            <person name="Ogun S.A."/>
            <person name="Cunningham D."/>
            <person name="Erhart A."/>
            <person name="Billker O."/>
            <person name="Khan S.M."/>
            <person name="Stunnenberg H.G."/>
            <person name="Langhorne J."/>
            <person name="Holder A.A."/>
            <person name="Waters A.P."/>
            <person name="Newbold C.I."/>
            <person name="Pain A."/>
            <person name="Berriman M."/>
            <person name="Janse C.J."/>
        </authorList>
    </citation>
    <scope>NUCLEOTIDE SEQUENCE [LARGE SCALE GENOMIC DNA]</scope>
    <source>
        <strain evidence="3 4">17X</strain>
    </source>
</reference>
<dbReference type="GeneID" id="3790734"/>
<evidence type="ECO:0000256" key="1">
    <source>
        <dbReference type="SAM" id="MobiDB-lite"/>
    </source>
</evidence>
<organism evidence="3 4">
    <name type="scientific">Plasmodium yoelii</name>
    <dbReference type="NCBI Taxonomy" id="5861"/>
    <lineage>
        <taxon>Eukaryota</taxon>
        <taxon>Sar</taxon>
        <taxon>Alveolata</taxon>
        <taxon>Apicomplexa</taxon>
        <taxon>Aconoidasida</taxon>
        <taxon>Haemosporida</taxon>
        <taxon>Plasmodiidae</taxon>
        <taxon>Plasmodium</taxon>
        <taxon>Plasmodium (Vinckeia)</taxon>
    </lineage>
</organism>
<dbReference type="AlphaFoldDB" id="A0A4V0KH35"/>
<dbReference type="SUPFAM" id="SSF55961">
    <property type="entry name" value="Bet v1-like"/>
    <property type="match status" value="1"/>
</dbReference>
<gene>
    <name evidence="3" type="ORF">PY17X_0600091</name>
</gene>
<sequence length="275" mass="33207">MNKFYIQIVFFLLIISIYVNNKTHETELAPEKYTKHKSKKDTKPKSTNHYPTSEEVYEKNKHLLFNNPKEIIQAYAYMNKALKHLERHATSKNGYKLYNIYYAYHMLFYKKRYRGHTKIQKVEYIVFDLNKYNEIINEVWDPNSGNYFYPGSVKKKIVRMYTPNLVMIQQRWKKWPWSREKYFYAIAAKFKISKNKTIIVMASANIIDHNRKNKKYFENKIIENENLFQAEIDSEDDIRNGKLKKMFLNLNGYIVEKKNDHIYITYIDSNEHGSI</sequence>